<dbReference type="GO" id="GO:0055052">
    <property type="term" value="C:ATP-binding cassette (ABC) transporter complex, substrate-binding subunit-containing"/>
    <property type="evidence" value="ECO:0007669"/>
    <property type="project" value="TreeGrafter"/>
</dbReference>
<dbReference type="PROSITE" id="PS51257">
    <property type="entry name" value="PROKAR_LIPOPROTEIN"/>
    <property type="match status" value="1"/>
</dbReference>
<dbReference type="PANTHER" id="PTHR30061">
    <property type="entry name" value="MALTOSE-BINDING PERIPLASMIC PROTEIN"/>
    <property type="match status" value="1"/>
</dbReference>
<dbReference type="OrthoDB" id="9763054at2"/>
<dbReference type="PANTHER" id="PTHR30061:SF50">
    <property type="entry name" value="MALTOSE_MALTODEXTRIN-BINDING PERIPLASMIC PROTEIN"/>
    <property type="match status" value="1"/>
</dbReference>
<evidence type="ECO:0000256" key="3">
    <source>
        <dbReference type="ARBA" id="ARBA00022729"/>
    </source>
</evidence>
<dbReference type="GO" id="GO:0042956">
    <property type="term" value="P:maltodextrin transmembrane transport"/>
    <property type="evidence" value="ECO:0007669"/>
    <property type="project" value="TreeGrafter"/>
</dbReference>
<evidence type="ECO:0000256" key="4">
    <source>
        <dbReference type="SAM" id="MobiDB-lite"/>
    </source>
</evidence>
<comment type="similarity">
    <text evidence="1">Belongs to the bacterial solute-binding protein 1 family.</text>
</comment>
<evidence type="ECO:0000313" key="7">
    <source>
        <dbReference type="Proteomes" id="UP000317036"/>
    </source>
</evidence>
<comment type="caution">
    <text evidence="6">The sequence shown here is derived from an EMBL/GenBank/DDBJ whole genome shotgun (WGS) entry which is preliminary data.</text>
</comment>
<reference evidence="6 7" key="1">
    <citation type="submission" date="2019-07" db="EMBL/GenBank/DDBJ databases">
        <authorList>
            <person name="Kim J."/>
        </authorList>
    </citation>
    <scope>NUCLEOTIDE SEQUENCE [LARGE SCALE GENOMIC DNA]</scope>
    <source>
        <strain evidence="6 7">JC52</strain>
    </source>
</reference>
<dbReference type="RefSeq" id="WP_144846697.1">
    <property type="nucleotide sequence ID" value="NZ_VNJI01000012.1"/>
</dbReference>
<accession>A0A559KC52</accession>
<dbReference type="GO" id="GO:0055085">
    <property type="term" value="P:transmembrane transport"/>
    <property type="evidence" value="ECO:0007669"/>
    <property type="project" value="InterPro"/>
</dbReference>
<evidence type="ECO:0000256" key="5">
    <source>
        <dbReference type="SAM" id="SignalP"/>
    </source>
</evidence>
<feature type="chain" id="PRO_5038765469" evidence="5">
    <location>
        <begin position="23"/>
        <end position="437"/>
    </location>
</feature>
<keyword evidence="3 5" id="KW-0732">Signal</keyword>
<dbReference type="PROSITE" id="PS01037">
    <property type="entry name" value="SBP_BACTERIAL_1"/>
    <property type="match status" value="1"/>
</dbReference>
<organism evidence="6 7">
    <name type="scientific">Paenibacillus cremeus</name>
    <dbReference type="NCBI Taxonomy" id="2163881"/>
    <lineage>
        <taxon>Bacteria</taxon>
        <taxon>Bacillati</taxon>
        <taxon>Bacillota</taxon>
        <taxon>Bacilli</taxon>
        <taxon>Bacillales</taxon>
        <taxon>Paenibacillaceae</taxon>
        <taxon>Paenibacillus</taxon>
    </lineage>
</organism>
<dbReference type="GO" id="GO:1901982">
    <property type="term" value="F:maltose binding"/>
    <property type="evidence" value="ECO:0007669"/>
    <property type="project" value="TreeGrafter"/>
</dbReference>
<evidence type="ECO:0000256" key="2">
    <source>
        <dbReference type="ARBA" id="ARBA00022448"/>
    </source>
</evidence>
<feature type="signal peptide" evidence="5">
    <location>
        <begin position="1"/>
        <end position="22"/>
    </location>
</feature>
<dbReference type="Gene3D" id="3.40.190.10">
    <property type="entry name" value="Periplasmic binding protein-like II"/>
    <property type="match status" value="2"/>
</dbReference>
<dbReference type="InterPro" id="IPR006061">
    <property type="entry name" value="SBP_1_CS"/>
</dbReference>
<keyword evidence="7" id="KW-1185">Reference proteome</keyword>
<protein>
    <submittedName>
        <fullName evidence="6">Extracellular solute-binding protein</fullName>
    </submittedName>
</protein>
<dbReference type="GO" id="GO:0015768">
    <property type="term" value="P:maltose transport"/>
    <property type="evidence" value="ECO:0007669"/>
    <property type="project" value="TreeGrafter"/>
</dbReference>
<dbReference type="EMBL" id="VNJI01000012">
    <property type="protein sequence ID" value="TVY09683.1"/>
    <property type="molecule type" value="Genomic_DNA"/>
</dbReference>
<feature type="region of interest" description="Disordered" evidence="4">
    <location>
        <begin position="26"/>
        <end position="50"/>
    </location>
</feature>
<keyword evidence="2" id="KW-0813">Transport</keyword>
<evidence type="ECO:0000256" key="1">
    <source>
        <dbReference type="ARBA" id="ARBA00008520"/>
    </source>
</evidence>
<dbReference type="Pfam" id="PF01547">
    <property type="entry name" value="SBP_bac_1"/>
    <property type="match status" value="1"/>
</dbReference>
<name>A0A559KC52_9BACL</name>
<dbReference type="AlphaFoldDB" id="A0A559KC52"/>
<proteinExistence type="inferred from homology"/>
<sequence>MKKKFSMLTVAALLLTSLVGCAGGDEPKSSSGAASGSNTGSSAAASGGGASGQKVTLKLLQFKVEITDKVKAMAADYMAQNPNVIIEGGATSDYDTLVRTRFASGDAPDIFMSKAFTDIKDWSDKIADLSNEPWMSKVAPAAVEGMTVDGKKLGFPVAFEGYGFIYNKDLFAKAGIDKVPTTLTELKQVNEKLKAAGILSYSEGYKEWWVLGQHLFNLPYAYEKDPVGMIQKINKGEAKVNNVANMNGFFDVLDMTVKYGKGAESVGISYDNQVSEFSTGKTAMMQQGVWTIDSIVKINPNLKIGMFAIPLNDNAADTKLPVGVPGYYVLNKNSKNLAEAKKFLTWLHDNGQKYLVDSFKLIPAFTDLKTSPDLGPLAQDLSKYVEKNQTIPWAHTLWPSGSNQEFAKPLQAYVGGQLNKEQTLTEVQKIWTDRVKK</sequence>
<dbReference type="Proteomes" id="UP000317036">
    <property type="component" value="Unassembled WGS sequence"/>
</dbReference>
<feature type="compositionally biased region" description="Low complexity" evidence="4">
    <location>
        <begin position="29"/>
        <end position="45"/>
    </location>
</feature>
<gene>
    <name evidence="6" type="ORF">FPZ49_11615</name>
</gene>
<dbReference type="InterPro" id="IPR006059">
    <property type="entry name" value="SBP"/>
</dbReference>
<dbReference type="SUPFAM" id="SSF53850">
    <property type="entry name" value="Periplasmic binding protein-like II"/>
    <property type="match status" value="1"/>
</dbReference>
<evidence type="ECO:0000313" key="6">
    <source>
        <dbReference type="EMBL" id="TVY09683.1"/>
    </source>
</evidence>